<feature type="transmembrane region" description="Helical" evidence="11">
    <location>
        <begin position="105"/>
        <end position="123"/>
    </location>
</feature>
<dbReference type="InterPro" id="IPR045082">
    <property type="entry name" value="ATP_syn_F0_a_bact/chloroplast"/>
</dbReference>
<dbReference type="GO" id="GO:0042777">
    <property type="term" value="P:proton motive force-driven plasma membrane ATP synthesis"/>
    <property type="evidence" value="ECO:0007669"/>
    <property type="project" value="TreeGrafter"/>
</dbReference>
<feature type="transmembrane region" description="Helical" evidence="11">
    <location>
        <begin position="76"/>
        <end position="98"/>
    </location>
</feature>
<dbReference type="GO" id="GO:0005886">
    <property type="term" value="C:plasma membrane"/>
    <property type="evidence" value="ECO:0007669"/>
    <property type="project" value="UniProtKB-SubCell"/>
</dbReference>
<keyword evidence="3 11" id="KW-0813">Transport</keyword>
<evidence type="ECO:0000313" key="13">
    <source>
        <dbReference type="EMBL" id="MSR90918.1"/>
    </source>
</evidence>
<evidence type="ECO:0000256" key="6">
    <source>
        <dbReference type="ARBA" id="ARBA00022781"/>
    </source>
</evidence>
<keyword evidence="7 11" id="KW-1133">Transmembrane helix</keyword>
<accession>A0A7X2T1H8</accession>
<dbReference type="Gene3D" id="1.20.120.220">
    <property type="entry name" value="ATP synthase, F0 complex, subunit A"/>
    <property type="match status" value="1"/>
</dbReference>
<proteinExistence type="inferred from homology"/>
<comment type="similarity">
    <text evidence="2 11 12">Belongs to the ATPase A chain family.</text>
</comment>
<dbReference type="NCBIfam" id="NF004484">
    <property type="entry name" value="PRK05815.3-2"/>
    <property type="match status" value="1"/>
</dbReference>
<dbReference type="PANTHER" id="PTHR42823">
    <property type="entry name" value="ATP SYNTHASE SUBUNIT A, CHLOROPLASTIC"/>
    <property type="match status" value="1"/>
</dbReference>
<dbReference type="GO" id="GO:0045259">
    <property type="term" value="C:proton-transporting ATP synthase complex"/>
    <property type="evidence" value="ECO:0007669"/>
    <property type="project" value="UniProtKB-KW"/>
</dbReference>
<dbReference type="PANTHER" id="PTHR42823:SF3">
    <property type="entry name" value="ATP SYNTHASE SUBUNIT A, CHLOROPLASTIC"/>
    <property type="match status" value="1"/>
</dbReference>
<keyword evidence="11" id="KW-1003">Cell membrane</keyword>
<comment type="subcellular location">
    <subcellularLocation>
        <location evidence="11 12">Cell membrane</location>
        <topology evidence="11 12">Multi-pass membrane protein</topology>
    </subcellularLocation>
    <subcellularLocation>
        <location evidence="1">Membrane</location>
        <topology evidence="1">Multi-pass membrane protein</topology>
    </subcellularLocation>
</comment>
<comment type="caution">
    <text evidence="13">The sequence shown here is derived from an EMBL/GenBank/DDBJ whole genome shotgun (WGS) entry which is preliminary data.</text>
</comment>
<dbReference type="Proteomes" id="UP000460287">
    <property type="component" value="Unassembled WGS sequence"/>
</dbReference>
<evidence type="ECO:0000256" key="9">
    <source>
        <dbReference type="ARBA" id="ARBA00023136"/>
    </source>
</evidence>
<evidence type="ECO:0000256" key="2">
    <source>
        <dbReference type="ARBA" id="ARBA00006810"/>
    </source>
</evidence>
<keyword evidence="14" id="KW-1185">Reference proteome</keyword>
<dbReference type="Pfam" id="PF00119">
    <property type="entry name" value="ATP-synt_A"/>
    <property type="match status" value="1"/>
</dbReference>
<organism evidence="13 14">
    <name type="scientific">Inconstantimicrobium porci</name>
    <dbReference type="NCBI Taxonomy" id="2652291"/>
    <lineage>
        <taxon>Bacteria</taxon>
        <taxon>Bacillati</taxon>
        <taxon>Bacillota</taxon>
        <taxon>Clostridia</taxon>
        <taxon>Eubacteriales</taxon>
        <taxon>Clostridiaceae</taxon>
        <taxon>Inconstantimicrobium</taxon>
    </lineage>
</organism>
<feature type="transmembrane region" description="Helical" evidence="11">
    <location>
        <begin position="200"/>
        <end position="218"/>
    </location>
</feature>
<dbReference type="EMBL" id="VULX01000005">
    <property type="protein sequence ID" value="MSR90918.1"/>
    <property type="molecule type" value="Genomic_DNA"/>
</dbReference>
<dbReference type="CDD" id="cd00310">
    <property type="entry name" value="ATP-synt_Fo_a_6"/>
    <property type="match status" value="1"/>
</dbReference>
<evidence type="ECO:0000256" key="12">
    <source>
        <dbReference type="RuleBase" id="RU000483"/>
    </source>
</evidence>
<evidence type="ECO:0000313" key="14">
    <source>
        <dbReference type="Proteomes" id="UP000460287"/>
    </source>
</evidence>
<dbReference type="InterPro" id="IPR023011">
    <property type="entry name" value="ATP_synth_F0_asu_AS"/>
</dbReference>
<dbReference type="PROSITE" id="PS00449">
    <property type="entry name" value="ATPASE_A"/>
    <property type="match status" value="1"/>
</dbReference>
<evidence type="ECO:0000256" key="4">
    <source>
        <dbReference type="ARBA" id="ARBA00022547"/>
    </source>
</evidence>
<reference evidence="13 14" key="1">
    <citation type="submission" date="2019-08" db="EMBL/GenBank/DDBJ databases">
        <title>In-depth cultivation of the pig gut microbiome towards novel bacterial diversity and tailored functional studies.</title>
        <authorList>
            <person name="Wylensek D."/>
            <person name="Hitch T.C.A."/>
            <person name="Clavel T."/>
        </authorList>
    </citation>
    <scope>NUCLEOTIDE SEQUENCE [LARGE SCALE GENOMIC DNA]</scope>
    <source>
        <strain evidence="13 14">WCA-383-APC-5B</strain>
    </source>
</reference>
<dbReference type="InterPro" id="IPR000568">
    <property type="entry name" value="ATP_synth_F0_asu"/>
</dbReference>
<evidence type="ECO:0000256" key="1">
    <source>
        <dbReference type="ARBA" id="ARBA00004141"/>
    </source>
</evidence>
<protein>
    <recommendedName>
        <fullName evidence="11 12">ATP synthase subunit a</fullName>
    </recommendedName>
    <alternativeName>
        <fullName evidence="11">ATP synthase F0 sector subunit a</fullName>
    </alternativeName>
    <alternativeName>
        <fullName evidence="11">F-ATPase subunit 6</fullName>
    </alternativeName>
</protein>
<feature type="transmembrane region" description="Helical" evidence="11">
    <location>
        <begin position="160"/>
        <end position="180"/>
    </location>
</feature>
<dbReference type="GO" id="GO:0046933">
    <property type="term" value="F:proton-transporting ATP synthase activity, rotational mechanism"/>
    <property type="evidence" value="ECO:0007669"/>
    <property type="project" value="UniProtKB-UniRule"/>
</dbReference>
<evidence type="ECO:0000256" key="7">
    <source>
        <dbReference type="ARBA" id="ARBA00022989"/>
    </source>
</evidence>
<evidence type="ECO:0000256" key="11">
    <source>
        <dbReference type="HAMAP-Rule" id="MF_01393"/>
    </source>
</evidence>
<keyword evidence="4 11" id="KW-0138">CF(0)</keyword>
<keyword evidence="5 11" id="KW-0812">Transmembrane</keyword>
<dbReference type="HAMAP" id="MF_01393">
    <property type="entry name" value="ATP_synth_a_bact"/>
    <property type="match status" value="1"/>
</dbReference>
<feature type="transmembrane region" description="Helical" evidence="11">
    <location>
        <begin position="21"/>
        <end position="39"/>
    </location>
</feature>
<evidence type="ECO:0000256" key="10">
    <source>
        <dbReference type="ARBA" id="ARBA00023310"/>
    </source>
</evidence>
<gene>
    <name evidence="11" type="primary">atpB</name>
    <name evidence="13" type="ORF">FYJ33_05725</name>
</gene>
<evidence type="ECO:0000256" key="5">
    <source>
        <dbReference type="ARBA" id="ARBA00022692"/>
    </source>
</evidence>
<comment type="function">
    <text evidence="11 12">Key component of the proton channel; it plays a direct role in the translocation of protons across the membrane.</text>
</comment>
<dbReference type="SUPFAM" id="SSF81336">
    <property type="entry name" value="F1F0 ATP synthase subunit A"/>
    <property type="match status" value="1"/>
</dbReference>
<sequence>MEVSKLISIPIGKFHIVFNQEVVVQWAIMISLTILMIWATRNLKKVPDRKQTAVEYFYTTIKNLVDSNMGEAYESYIPIFGTLAAFLLVMNLLGLIGIKPPTQNYSIALGLALCSFLLIHGNAIKKLGFVHYLLGYGKPFAVMLPINIMERAVFPISLSLRLFGNMMAATVVIDLVYSALGNFAIGAPVPVHLYFDVFDGALQTVVFLMLTMIQVKVLPEH</sequence>
<dbReference type="AlphaFoldDB" id="A0A7X2T1H8"/>
<evidence type="ECO:0000256" key="8">
    <source>
        <dbReference type="ARBA" id="ARBA00023065"/>
    </source>
</evidence>
<keyword evidence="8 11" id="KW-0406">Ion transport</keyword>
<dbReference type="NCBIfam" id="TIGR01131">
    <property type="entry name" value="ATP_synt_6_or_A"/>
    <property type="match status" value="1"/>
</dbReference>
<keyword evidence="9 11" id="KW-0472">Membrane</keyword>
<dbReference type="PRINTS" id="PR00123">
    <property type="entry name" value="ATPASEA"/>
</dbReference>
<evidence type="ECO:0000256" key="3">
    <source>
        <dbReference type="ARBA" id="ARBA00022448"/>
    </source>
</evidence>
<name>A0A7X2T1H8_9CLOT</name>
<dbReference type="InterPro" id="IPR035908">
    <property type="entry name" value="F0_ATP_A_sf"/>
</dbReference>
<keyword evidence="10 11" id="KW-0066">ATP synthesis</keyword>
<keyword evidence="6 11" id="KW-0375">Hydrogen ion transport</keyword>